<dbReference type="PROSITE" id="PS51186">
    <property type="entry name" value="GNAT"/>
    <property type="match status" value="1"/>
</dbReference>
<dbReference type="InterPro" id="IPR050680">
    <property type="entry name" value="YpeA/RimI_acetyltransf"/>
</dbReference>
<dbReference type="Proteomes" id="UP000249794">
    <property type="component" value="Unassembled WGS sequence"/>
</dbReference>
<reference evidence="4 5" key="2">
    <citation type="submission" date="2018-06" db="EMBL/GenBank/DDBJ databases">
        <title>Metagenomic assembly of (sub)arctic Cyanobacteria and their associated microbiome from non-axenic cultures.</title>
        <authorList>
            <person name="Baurain D."/>
        </authorList>
    </citation>
    <scope>NUCLEOTIDE SEQUENCE [LARGE SCALE GENOMIC DNA]</scope>
    <source>
        <strain evidence="4">ULC027bin1</strain>
    </source>
</reference>
<evidence type="ECO:0000256" key="1">
    <source>
        <dbReference type="ARBA" id="ARBA00022679"/>
    </source>
</evidence>
<evidence type="ECO:0000313" key="4">
    <source>
        <dbReference type="EMBL" id="PZO59886.1"/>
    </source>
</evidence>
<proteinExistence type="predicted"/>
<dbReference type="GO" id="GO:0016747">
    <property type="term" value="F:acyltransferase activity, transferring groups other than amino-acyl groups"/>
    <property type="evidence" value="ECO:0007669"/>
    <property type="project" value="InterPro"/>
</dbReference>
<organism evidence="4 5">
    <name type="scientific">Phormidesmis priestleyi</name>
    <dbReference type="NCBI Taxonomy" id="268141"/>
    <lineage>
        <taxon>Bacteria</taxon>
        <taxon>Bacillati</taxon>
        <taxon>Cyanobacteriota</taxon>
        <taxon>Cyanophyceae</taxon>
        <taxon>Leptolyngbyales</taxon>
        <taxon>Leptolyngbyaceae</taxon>
        <taxon>Phormidesmis</taxon>
    </lineage>
</organism>
<evidence type="ECO:0000259" key="3">
    <source>
        <dbReference type="PROSITE" id="PS51186"/>
    </source>
</evidence>
<dbReference type="CDD" id="cd04301">
    <property type="entry name" value="NAT_SF"/>
    <property type="match status" value="1"/>
</dbReference>
<feature type="domain" description="N-acetyltransferase" evidence="3">
    <location>
        <begin position="3"/>
        <end position="140"/>
    </location>
</feature>
<dbReference type="EMBL" id="QBMP01000017">
    <property type="protein sequence ID" value="PZO59886.1"/>
    <property type="molecule type" value="Genomic_DNA"/>
</dbReference>
<protein>
    <submittedName>
        <fullName evidence="4">GNAT family N-acetyltransferase</fullName>
    </submittedName>
</protein>
<dbReference type="Gene3D" id="3.40.630.30">
    <property type="match status" value="1"/>
</dbReference>
<dbReference type="PANTHER" id="PTHR43420:SF47">
    <property type="entry name" value="N-ACETYLTRANSFERASE DOMAIN-CONTAINING PROTEIN"/>
    <property type="match status" value="1"/>
</dbReference>
<dbReference type="Pfam" id="PF00583">
    <property type="entry name" value="Acetyltransf_1"/>
    <property type="match status" value="1"/>
</dbReference>
<keyword evidence="2" id="KW-0012">Acyltransferase</keyword>
<dbReference type="InterPro" id="IPR016181">
    <property type="entry name" value="Acyl_CoA_acyltransferase"/>
</dbReference>
<dbReference type="PANTHER" id="PTHR43420">
    <property type="entry name" value="ACETYLTRANSFERASE"/>
    <property type="match status" value="1"/>
</dbReference>
<gene>
    <name evidence="4" type="ORF">DCF15_03200</name>
</gene>
<dbReference type="InterPro" id="IPR000182">
    <property type="entry name" value="GNAT_dom"/>
</dbReference>
<dbReference type="SUPFAM" id="SSF55729">
    <property type="entry name" value="Acyl-CoA N-acyltransferases (Nat)"/>
    <property type="match status" value="1"/>
</dbReference>
<accession>A0A2W4XRD3</accession>
<evidence type="ECO:0000256" key="2">
    <source>
        <dbReference type="ARBA" id="ARBA00023315"/>
    </source>
</evidence>
<dbReference type="AlphaFoldDB" id="A0A2W4XRD3"/>
<name>A0A2W4XRD3_9CYAN</name>
<keyword evidence="1 4" id="KW-0808">Transferase</keyword>
<comment type="caution">
    <text evidence="4">The sequence shown here is derived from an EMBL/GenBank/DDBJ whole genome shotgun (WGS) entry which is preliminary data.</text>
</comment>
<reference evidence="5" key="1">
    <citation type="submission" date="2018-04" db="EMBL/GenBank/DDBJ databases">
        <authorList>
            <person name="Cornet L."/>
        </authorList>
    </citation>
    <scope>NUCLEOTIDE SEQUENCE [LARGE SCALE GENOMIC DNA]</scope>
</reference>
<evidence type="ECO:0000313" key="5">
    <source>
        <dbReference type="Proteomes" id="UP000249794"/>
    </source>
</evidence>
<sequence>MQRAYRDLGAISPGAHLADTVQRHFSAQSQLWWLISNQPSTAPVGLPGTNRPEPVGCLWQGEAVDQRTGIKQAYVFLLYVAPDHRHQGLGMAMMEHAQRWAKQQGYGQIGLQVFEDNVPALSLYQKLGYRPQARWLSLEI</sequence>